<evidence type="ECO:0000313" key="6">
    <source>
        <dbReference type="Proteomes" id="UP000236214"/>
    </source>
</evidence>
<dbReference type="CDD" id="cd02209">
    <property type="entry name" value="cupin_XRE_C"/>
    <property type="match status" value="1"/>
</dbReference>
<dbReference type="GO" id="GO:0043565">
    <property type="term" value="F:sequence-specific DNA binding"/>
    <property type="evidence" value="ECO:0007669"/>
    <property type="project" value="InterPro"/>
</dbReference>
<keyword evidence="6" id="KW-1185">Reference proteome</keyword>
<evidence type="ECO:0000313" key="5">
    <source>
        <dbReference type="EMBL" id="GBD67502.1"/>
    </source>
</evidence>
<evidence type="ECO:0000256" key="3">
    <source>
        <dbReference type="ARBA" id="ARBA00023163"/>
    </source>
</evidence>
<reference evidence="5 6" key="1">
    <citation type="submission" date="2016-05" db="EMBL/GenBank/DDBJ databases">
        <title>Whole genome sequencing of Tetragenococcus halophilus subsp. halophilus NISL 7118.</title>
        <authorList>
            <person name="Shiwa Y."/>
            <person name="Nishimura I."/>
            <person name="Yoshikawa H."/>
            <person name="Koyama Y."/>
            <person name="Oguma T."/>
        </authorList>
    </citation>
    <scope>NUCLEOTIDE SEQUENCE [LARGE SCALE GENOMIC DNA]</scope>
    <source>
        <strain evidence="5 6">NISL 7118</strain>
    </source>
</reference>
<dbReference type="InterPro" id="IPR009057">
    <property type="entry name" value="Homeodomain-like_sf"/>
</dbReference>
<organism evidence="5 6">
    <name type="scientific">Tetragenococcus halophilus subsp. halophilus</name>
    <dbReference type="NCBI Taxonomy" id="1513897"/>
    <lineage>
        <taxon>Bacteria</taxon>
        <taxon>Bacillati</taxon>
        <taxon>Bacillota</taxon>
        <taxon>Bacilli</taxon>
        <taxon>Lactobacillales</taxon>
        <taxon>Enterococcaceae</taxon>
        <taxon>Tetragenococcus</taxon>
    </lineage>
</organism>
<dbReference type="PANTHER" id="PTHR43280">
    <property type="entry name" value="ARAC-FAMILY TRANSCRIPTIONAL REGULATOR"/>
    <property type="match status" value="1"/>
</dbReference>
<dbReference type="PROSITE" id="PS01124">
    <property type="entry name" value="HTH_ARAC_FAMILY_2"/>
    <property type="match status" value="1"/>
</dbReference>
<dbReference type="Proteomes" id="UP000236214">
    <property type="component" value="Unassembled WGS sequence"/>
</dbReference>
<sequence length="291" mass="34122">MSVYLEIPQLDQHFPYRMLVNDGMTIVYPHWHKEIEIIYAKSGRVNIGLDGKVITLEEGEMIYFASGQPHYFLASPESVRYVYQFDLKLFDESVLRKNEKNSLFSLFEEGQRHSRYWSEAFAETMRGLLLELFELENSGSPGKNYFILALLYRFIGECYRFLPKQKVVKNKKVPNAIQQKETLQRLNKVFDYIENYYQEVITIDDVARYVGFSPYYFTRFFKANTGQTFMQFLTEYRVNQAQFILGNEKLPMAEVAEKAGFASVKTFHHVFKGAVGHSPLQYQKMMSHLSS</sequence>
<dbReference type="Gene3D" id="2.60.120.10">
    <property type="entry name" value="Jelly Rolls"/>
    <property type="match status" value="1"/>
</dbReference>
<keyword evidence="1" id="KW-0805">Transcription regulation</keyword>
<dbReference type="SMART" id="SM00342">
    <property type="entry name" value="HTH_ARAC"/>
    <property type="match status" value="1"/>
</dbReference>
<dbReference type="PANTHER" id="PTHR43280:SF28">
    <property type="entry name" value="HTH-TYPE TRANSCRIPTIONAL ACTIVATOR RHAS"/>
    <property type="match status" value="1"/>
</dbReference>
<dbReference type="SUPFAM" id="SSF46689">
    <property type="entry name" value="Homeodomain-like"/>
    <property type="match status" value="1"/>
</dbReference>
<comment type="caution">
    <text evidence="5">The sequence shown here is derived from an EMBL/GenBank/DDBJ whole genome shotgun (WGS) entry which is preliminary data.</text>
</comment>
<proteinExistence type="predicted"/>
<dbReference type="Pfam" id="PF07883">
    <property type="entry name" value="Cupin_2"/>
    <property type="match status" value="1"/>
</dbReference>
<keyword evidence="2" id="KW-0238">DNA-binding</keyword>
<gene>
    <name evidence="5" type="ORF">TEHN7118_0308</name>
</gene>
<dbReference type="AlphaFoldDB" id="A0A2H6DK63"/>
<dbReference type="Pfam" id="PF12833">
    <property type="entry name" value="HTH_18"/>
    <property type="match status" value="1"/>
</dbReference>
<keyword evidence="3" id="KW-0804">Transcription</keyword>
<dbReference type="InterPro" id="IPR013096">
    <property type="entry name" value="Cupin_2"/>
</dbReference>
<name>A0A2H6DK63_TETHA</name>
<feature type="domain" description="HTH araC/xylS-type" evidence="4">
    <location>
        <begin position="187"/>
        <end position="285"/>
    </location>
</feature>
<protein>
    <submittedName>
        <fullName evidence="5">Putative AraC family transcriptional regulator</fullName>
    </submittedName>
</protein>
<dbReference type="InterPro" id="IPR018060">
    <property type="entry name" value="HTH_AraC"/>
</dbReference>
<dbReference type="GO" id="GO:0003700">
    <property type="term" value="F:DNA-binding transcription factor activity"/>
    <property type="evidence" value="ECO:0007669"/>
    <property type="project" value="InterPro"/>
</dbReference>
<dbReference type="Gene3D" id="1.10.10.60">
    <property type="entry name" value="Homeodomain-like"/>
    <property type="match status" value="2"/>
</dbReference>
<dbReference type="InterPro" id="IPR011051">
    <property type="entry name" value="RmlC_Cupin_sf"/>
</dbReference>
<evidence type="ECO:0000259" key="4">
    <source>
        <dbReference type="PROSITE" id="PS01124"/>
    </source>
</evidence>
<dbReference type="RefSeq" id="WP_103097209.1">
    <property type="nucleotide sequence ID" value="NZ_BDEB01000079.1"/>
</dbReference>
<dbReference type="EMBL" id="BDEC01000010">
    <property type="protein sequence ID" value="GBD67502.1"/>
    <property type="molecule type" value="Genomic_DNA"/>
</dbReference>
<evidence type="ECO:0000256" key="1">
    <source>
        <dbReference type="ARBA" id="ARBA00023015"/>
    </source>
</evidence>
<dbReference type="SUPFAM" id="SSF51182">
    <property type="entry name" value="RmlC-like cupins"/>
    <property type="match status" value="1"/>
</dbReference>
<accession>A0A2H6DK63</accession>
<dbReference type="InterPro" id="IPR014710">
    <property type="entry name" value="RmlC-like_jellyroll"/>
</dbReference>
<evidence type="ECO:0000256" key="2">
    <source>
        <dbReference type="ARBA" id="ARBA00023125"/>
    </source>
</evidence>